<dbReference type="AlphaFoldDB" id="A0A1I0E913"/>
<keyword evidence="2" id="KW-1185">Reference proteome</keyword>
<proteinExistence type="predicted"/>
<dbReference type="Proteomes" id="UP000199345">
    <property type="component" value="Unassembled WGS sequence"/>
</dbReference>
<dbReference type="OrthoDB" id="8613896at2"/>
<sequence>MANTPSLENKTLSSAWDGLSPHLIASIYQIERTESGAYARTKNTDPDIVQTPFSEASMEISLNWQSAFEHSGPENRAPTLLAMLQSGALQPIIDAVAGFAGDGSSEGLLRGIATNAQQESNRFIRQFEGRTGITKLNSTQVFNGMPPVKFQVTALFRAWRDPYAEVEAPFEKLMSWSLPVKLSPDGSILARSVNSARGETGFIDALVPSIAPVLVALRYKKRTYAPLVIESVTDPISSPIDVEGRFIEKAVPMTLATLTAIDRDDWTNYRKVEI</sequence>
<evidence type="ECO:0000313" key="1">
    <source>
        <dbReference type="EMBL" id="SET41650.1"/>
    </source>
</evidence>
<reference evidence="2" key="1">
    <citation type="submission" date="2016-10" db="EMBL/GenBank/DDBJ databases">
        <authorList>
            <person name="Varghese N."/>
            <person name="Submissions S."/>
        </authorList>
    </citation>
    <scope>NUCLEOTIDE SEQUENCE [LARGE SCALE GENOMIC DNA]</scope>
    <source>
        <strain evidence="2">Nm71</strain>
    </source>
</reference>
<dbReference type="EMBL" id="FOIA01000025">
    <property type="protein sequence ID" value="SET41650.1"/>
    <property type="molecule type" value="Genomic_DNA"/>
</dbReference>
<organism evidence="1 2">
    <name type="scientific">Nitrosomonas marina</name>
    <dbReference type="NCBI Taxonomy" id="917"/>
    <lineage>
        <taxon>Bacteria</taxon>
        <taxon>Pseudomonadati</taxon>
        <taxon>Pseudomonadota</taxon>
        <taxon>Betaproteobacteria</taxon>
        <taxon>Nitrosomonadales</taxon>
        <taxon>Nitrosomonadaceae</taxon>
        <taxon>Nitrosomonas</taxon>
    </lineage>
</organism>
<dbReference type="RefSeq" id="WP_090660010.1">
    <property type="nucleotide sequence ID" value="NZ_FOIA01000025.1"/>
</dbReference>
<protein>
    <submittedName>
        <fullName evidence="1">Uncharacterized protein</fullName>
    </submittedName>
</protein>
<name>A0A1I0E913_9PROT</name>
<accession>A0A1I0E913</accession>
<evidence type="ECO:0000313" key="2">
    <source>
        <dbReference type="Proteomes" id="UP000199345"/>
    </source>
</evidence>
<gene>
    <name evidence="1" type="ORF">SAMN05216326_12576</name>
</gene>